<accession>A0A371QC54</accession>
<feature type="compositionally biased region" description="Basic and acidic residues" evidence="1">
    <location>
        <begin position="1"/>
        <end position="10"/>
    </location>
</feature>
<dbReference type="Proteomes" id="UP000262477">
    <property type="component" value="Unassembled WGS sequence"/>
</dbReference>
<reference evidence="2 3" key="1">
    <citation type="submission" date="2018-08" db="EMBL/GenBank/DDBJ databases">
        <title>Streptomyces NEAU-D10 sp. nov., a novel Actinomycete isolated from soil.</title>
        <authorList>
            <person name="Jin L."/>
        </authorList>
    </citation>
    <scope>NUCLEOTIDE SEQUENCE [LARGE SCALE GENOMIC DNA]</scope>
    <source>
        <strain evidence="2 3">NEAU-D10</strain>
    </source>
</reference>
<keyword evidence="3" id="KW-1185">Reference proteome</keyword>
<gene>
    <name evidence="2" type="ORF">DY245_01175</name>
</gene>
<comment type="caution">
    <text evidence="2">The sequence shown here is derived from an EMBL/GenBank/DDBJ whole genome shotgun (WGS) entry which is preliminary data.</text>
</comment>
<organism evidence="2 3">
    <name type="scientific">Streptomyces inhibens</name>
    <dbReference type="NCBI Taxonomy" id="2293571"/>
    <lineage>
        <taxon>Bacteria</taxon>
        <taxon>Bacillati</taxon>
        <taxon>Actinomycetota</taxon>
        <taxon>Actinomycetes</taxon>
        <taxon>Kitasatosporales</taxon>
        <taxon>Streptomycetaceae</taxon>
        <taxon>Streptomyces</taxon>
    </lineage>
</organism>
<feature type="region of interest" description="Disordered" evidence="1">
    <location>
        <begin position="1"/>
        <end position="98"/>
    </location>
</feature>
<evidence type="ECO:0000256" key="1">
    <source>
        <dbReference type="SAM" id="MobiDB-lite"/>
    </source>
</evidence>
<dbReference type="AlphaFoldDB" id="A0A371QC54"/>
<proteinExistence type="predicted"/>
<name>A0A371QC54_STRIH</name>
<dbReference type="EMBL" id="QUAC01000010">
    <property type="protein sequence ID" value="REK92053.1"/>
    <property type="molecule type" value="Genomic_DNA"/>
</dbReference>
<evidence type="ECO:0000313" key="2">
    <source>
        <dbReference type="EMBL" id="REK92053.1"/>
    </source>
</evidence>
<protein>
    <submittedName>
        <fullName evidence="2">Uncharacterized protein</fullName>
    </submittedName>
</protein>
<evidence type="ECO:0000313" key="3">
    <source>
        <dbReference type="Proteomes" id="UP000262477"/>
    </source>
</evidence>
<sequence length="98" mass="10474">MRIRAARDPGDTAPGDTDPGDTDPGDTDPRDTDPDACGRAPREEVRGARLGSRPTGRPDRTAHTTRRRVAAGVGGANRPVMPPSHRADPRHTSPTRPH</sequence>